<evidence type="ECO:0000313" key="2">
    <source>
        <dbReference type="EMBL" id="VVS97966.1"/>
    </source>
</evidence>
<reference evidence="2 3" key="1">
    <citation type="submission" date="2019-09" db="EMBL/GenBank/DDBJ databases">
        <authorList>
            <person name="Dittami M. S."/>
        </authorList>
    </citation>
    <scope>NUCLEOTIDE SEQUENCE [LARGE SCALE GENOMIC DNA]</scope>
    <source>
        <strain evidence="2">SPHINGO391</strain>
    </source>
</reference>
<dbReference type="RefSeq" id="WP_151989706.1">
    <property type="nucleotide sequence ID" value="NZ_LR701514.1"/>
</dbReference>
<dbReference type="GO" id="GO:0015074">
    <property type="term" value="P:DNA integration"/>
    <property type="evidence" value="ECO:0007669"/>
    <property type="project" value="InterPro"/>
</dbReference>
<evidence type="ECO:0000313" key="3">
    <source>
        <dbReference type="Proteomes" id="UP000326857"/>
    </source>
</evidence>
<dbReference type="InterPro" id="IPR013762">
    <property type="entry name" value="Integrase-like_cat_sf"/>
</dbReference>
<dbReference type="GO" id="GO:0006310">
    <property type="term" value="P:DNA recombination"/>
    <property type="evidence" value="ECO:0007669"/>
    <property type="project" value="UniProtKB-KW"/>
</dbReference>
<dbReference type="GO" id="GO:0003677">
    <property type="term" value="F:DNA binding"/>
    <property type="evidence" value="ECO:0007669"/>
    <property type="project" value="InterPro"/>
</dbReference>
<dbReference type="AlphaFoldDB" id="A0A5E7XUP5"/>
<name>A0A5E7XUP5_9SPHN</name>
<keyword evidence="1" id="KW-0233">DNA recombination</keyword>
<dbReference type="InterPro" id="IPR011010">
    <property type="entry name" value="DNA_brk_join_enz"/>
</dbReference>
<dbReference type="SUPFAM" id="SSF56349">
    <property type="entry name" value="DNA breaking-rejoining enzymes"/>
    <property type="match status" value="1"/>
</dbReference>
<protein>
    <submittedName>
        <fullName evidence="2">Uncharacterized protein</fullName>
    </submittedName>
</protein>
<dbReference type="EMBL" id="CABVLI010000014">
    <property type="protein sequence ID" value="VVS97966.1"/>
    <property type="molecule type" value="Genomic_DNA"/>
</dbReference>
<proteinExistence type="predicted"/>
<gene>
    <name evidence="2" type="ORF">SPHINGO391_210022</name>
</gene>
<dbReference type="Gene3D" id="1.10.443.10">
    <property type="entry name" value="Intergrase catalytic core"/>
    <property type="match status" value="1"/>
</dbReference>
<sequence length="450" mass="51111">MVRMACLVGYGAYRYEFLDHVVPVRLVGPDGRQFPNISRSVSRVYERAGYGEKGKRWLNAFKWSLDVAHATMPDAAERYEMGVAECRAAQDRFIKALKISSSESRHRDGSVWLHPRKGLWGKVSDAVIAMGLVTEWLSDEVYGGEDPSKVDLAVSRVHGRKRGTGKGTSKRVDVDRRFRLGANPAHAPRFDDPRFYDRWLEGFHAIGVAEVFERIGDMGRYGGARAFQALALTLYDVFCRAENENEIPGPNKGSAGERLMIFQLPPSRWEALLAWIDGGRRMVTGLSLARIRVMASDPRQVGQLKTMFLFTEEADGGEIKYDRLYRIFRSAAEKAGLYIADVEFRETRRKRYVSFHYLRHEYVHRRLDAADKMEPLARSIERLSIISYMRWRQGEEMLAWYSAHHIVKVARGAAMKHNEKVDVEIADTRLPAGVVLPQKGQAVSALMGLV</sequence>
<evidence type="ECO:0000256" key="1">
    <source>
        <dbReference type="ARBA" id="ARBA00023172"/>
    </source>
</evidence>
<organism evidence="2 3">
    <name type="scientific">Sphingomonas aurantiaca</name>
    <dbReference type="NCBI Taxonomy" id="185949"/>
    <lineage>
        <taxon>Bacteria</taxon>
        <taxon>Pseudomonadati</taxon>
        <taxon>Pseudomonadota</taxon>
        <taxon>Alphaproteobacteria</taxon>
        <taxon>Sphingomonadales</taxon>
        <taxon>Sphingomonadaceae</taxon>
        <taxon>Sphingomonas</taxon>
    </lineage>
</organism>
<dbReference type="Proteomes" id="UP000326857">
    <property type="component" value="Unassembled WGS sequence"/>
</dbReference>
<accession>A0A5E7XUP5</accession>